<name>A0AAF0WPY2_DAUCS</name>
<dbReference type="AlphaFoldDB" id="A0AAF0WPY2"/>
<sequence>MSIDFIKGLPSSKGVDTILVVVDRFSQYAHFLGLKHPFTAIIVADLFVREVVRLHGFPASIVSDRDRIFLSLFWRELFKLQGTELKRSTAYHPQTDGQTEIVNKTLETYLRCFTA</sequence>
<organism evidence="2 3">
    <name type="scientific">Daucus carota subsp. sativus</name>
    <name type="common">Carrot</name>
    <dbReference type="NCBI Taxonomy" id="79200"/>
    <lineage>
        <taxon>Eukaryota</taxon>
        <taxon>Viridiplantae</taxon>
        <taxon>Streptophyta</taxon>
        <taxon>Embryophyta</taxon>
        <taxon>Tracheophyta</taxon>
        <taxon>Spermatophyta</taxon>
        <taxon>Magnoliopsida</taxon>
        <taxon>eudicotyledons</taxon>
        <taxon>Gunneridae</taxon>
        <taxon>Pentapetalae</taxon>
        <taxon>asterids</taxon>
        <taxon>campanulids</taxon>
        <taxon>Apiales</taxon>
        <taxon>Apiaceae</taxon>
        <taxon>Apioideae</taxon>
        <taxon>Scandiceae</taxon>
        <taxon>Daucinae</taxon>
        <taxon>Daucus</taxon>
        <taxon>Daucus sect. Daucus</taxon>
    </lineage>
</organism>
<dbReference type="GO" id="GO:0015074">
    <property type="term" value="P:DNA integration"/>
    <property type="evidence" value="ECO:0007669"/>
    <property type="project" value="InterPro"/>
</dbReference>
<dbReference type="Proteomes" id="UP000077755">
    <property type="component" value="Chromosome 3"/>
</dbReference>
<gene>
    <name evidence="2" type="ORF">DCAR_0312898</name>
</gene>
<dbReference type="SUPFAM" id="SSF53098">
    <property type="entry name" value="Ribonuclease H-like"/>
    <property type="match status" value="1"/>
</dbReference>
<dbReference type="PANTHER" id="PTHR35046">
    <property type="entry name" value="ZINC KNUCKLE (CCHC-TYPE) FAMILY PROTEIN"/>
    <property type="match status" value="1"/>
</dbReference>
<evidence type="ECO:0000259" key="1">
    <source>
        <dbReference type="PROSITE" id="PS50994"/>
    </source>
</evidence>
<feature type="domain" description="Integrase catalytic" evidence="1">
    <location>
        <begin position="1"/>
        <end position="115"/>
    </location>
</feature>
<dbReference type="InterPro" id="IPR012337">
    <property type="entry name" value="RNaseH-like_sf"/>
</dbReference>
<dbReference type="GO" id="GO:0003676">
    <property type="term" value="F:nucleic acid binding"/>
    <property type="evidence" value="ECO:0007669"/>
    <property type="project" value="InterPro"/>
</dbReference>
<reference evidence="2" key="2">
    <citation type="submission" date="2022-03" db="EMBL/GenBank/DDBJ databases">
        <title>Draft title - Genomic analysis of global carrot germplasm unveils the trajectory of domestication and the origin of high carotenoid orange carrot.</title>
        <authorList>
            <person name="Iorizzo M."/>
            <person name="Ellison S."/>
            <person name="Senalik D."/>
            <person name="Macko-Podgorni A."/>
            <person name="Grzebelus D."/>
            <person name="Bostan H."/>
            <person name="Rolling W."/>
            <person name="Curaba J."/>
            <person name="Simon P."/>
        </authorList>
    </citation>
    <scope>NUCLEOTIDE SEQUENCE</scope>
    <source>
        <tissue evidence="2">Leaf</tissue>
    </source>
</reference>
<keyword evidence="3" id="KW-1185">Reference proteome</keyword>
<dbReference type="PANTHER" id="PTHR35046:SF18">
    <property type="entry name" value="RNA-DIRECTED DNA POLYMERASE"/>
    <property type="match status" value="1"/>
</dbReference>
<dbReference type="Gene3D" id="3.30.420.10">
    <property type="entry name" value="Ribonuclease H-like superfamily/Ribonuclease H"/>
    <property type="match status" value="1"/>
</dbReference>
<evidence type="ECO:0000313" key="3">
    <source>
        <dbReference type="Proteomes" id="UP000077755"/>
    </source>
</evidence>
<proteinExistence type="predicted"/>
<dbReference type="InterPro" id="IPR036397">
    <property type="entry name" value="RNaseH_sf"/>
</dbReference>
<dbReference type="EMBL" id="CP093345">
    <property type="protein sequence ID" value="WOG93612.1"/>
    <property type="molecule type" value="Genomic_DNA"/>
</dbReference>
<protein>
    <recommendedName>
        <fullName evidence="1">Integrase catalytic domain-containing protein</fullName>
    </recommendedName>
</protein>
<evidence type="ECO:0000313" key="2">
    <source>
        <dbReference type="EMBL" id="WOG93612.1"/>
    </source>
</evidence>
<reference evidence="2" key="1">
    <citation type="journal article" date="2016" name="Nat. Genet.">
        <title>A high-quality carrot genome assembly provides new insights into carotenoid accumulation and asterid genome evolution.</title>
        <authorList>
            <person name="Iorizzo M."/>
            <person name="Ellison S."/>
            <person name="Senalik D."/>
            <person name="Zeng P."/>
            <person name="Satapoomin P."/>
            <person name="Huang J."/>
            <person name="Bowman M."/>
            <person name="Iovene M."/>
            <person name="Sanseverino W."/>
            <person name="Cavagnaro P."/>
            <person name="Yildiz M."/>
            <person name="Macko-Podgorni A."/>
            <person name="Moranska E."/>
            <person name="Grzebelus E."/>
            <person name="Grzebelus D."/>
            <person name="Ashrafi H."/>
            <person name="Zheng Z."/>
            <person name="Cheng S."/>
            <person name="Spooner D."/>
            <person name="Van Deynze A."/>
            <person name="Simon P."/>
        </authorList>
    </citation>
    <scope>NUCLEOTIDE SEQUENCE</scope>
    <source>
        <tissue evidence="2">Leaf</tissue>
    </source>
</reference>
<dbReference type="InterPro" id="IPR001584">
    <property type="entry name" value="Integrase_cat-core"/>
</dbReference>
<dbReference type="PROSITE" id="PS50994">
    <property type="entry name" value="INTEGRASE"/>
    <property type="match status" value="1"/>
</dbReference>
<accession>A0AAF0WPY2</accession>